<feature type="transmembrane region" description="Helical" evidence="9">
    <location>
        <begin position="272"/>
        <end position="293"/>
    </location>
</feature>
<dbReference type="CDD" id="cd17346">
    <property type="entry name" value="MFS_DtpA_like"/>
    <property type="match status" value="1"/>
</dbReference>
<keyword evidence="5" id="KW-0571">Peptide transport</keyword>
<feature type="transmembrane region" description="Helical" evidence="9">
    <location>
        <begin position="239"/>
        <end position="260"/>
    </location>
</feature>
<comment type="similarity">
    <text evidence="8">Belongs to the major facilitator superfamily. Proton-dependent oligopeptide transporter (POT/PTR) (TC 2.A.17) family.</text>
</comment>
<evidence type="ECO:0000256" key="7">
    <source>
        <dbReference type="ARBA" id="ARBA00023136"/>
    </source>
</evidence>
<feature type="transmembrane region" description="Helical" evidence="9">
    <location>
        <begin position="381"/>
        <end position="399"/>
    </location>
</feature>
<feature type="transmembrane region" description="Helical" evidence="9">
    <location>
        <begin position="189"/>
        <end position="207"/>
    </location>
</feature>
<dbReference type="NCBIfam" id="TIGR00924">
    <property type="entry name" value="yjdL_sub1_fam"/>
    <property type="match status" value="1"/>
</dbReference>
<organism evidence="11 12">
    <name type="scientific">Hyalangium rubrum</name>
    <dbReference type="NCBI Taxonomy" id="3103134"/>
    <lineage>
        <taxon>Bacteria</taxon>
        <taxon>Pseudomonadati</taxon>
        <taxon>Myxococcota</taxon>
        <taxon>Myxococcia</taxon>
        <taxon>Myxococcales</taxon>
        <taxon>Cystobacterineae</taxon>
        <taxon>Archangiaceae</taxon>
        <taxon>Hyalangium</taxon>
    </lineage>
</organism>
<feature type="transmembrane region" description="Helical" evidence="9">
    <location>
        <begin position="164"/>
        <end position="183"/>
    </location>
</feature>
<dbReference type="PROSITE" id="PS01023">
    <property type="entry name" value="PTR2_2"/>
    <property type="match status" value="1"/>
</dbReference>
<evidence type="ECO:0000259" key="10">
    <source>
        <dbReference type="PROSITE" id="PS50850"/>
    </source>
</evidence>
<evidence type="ECO:0000313" key="12">
    <source>
        <dbReference type="Proteomes" id="UP001291309"/>
    </source>
</evidence>
<dbReference type="SUPFAM" id="SSF103473">
    <property type="entry name" value="MFS general substrate transporter"/>
    <property type="match status" value="2"/>
</dbReference>
<feature type="transmembrane region" description="Helical" evidence="9">
    <location>
        <begin position="70"/>
        <end position="90"/>
    </location>
</feature>
<evidence type="ECO:0000256" key="6">
    <source>
        <dbReference type="ARBA" id="ARBA00022989"/>
    </source>
</evidence>
<keyword evidence="2 8" id="KW-0813">Transport</keyword>
<feature type="transmembrane region" description="Helical" evidence="9">
    <location>
        <begin position="349"/>
        <end position="369"/>
    </location>
</feature>
<feature type="transmembrane region" description="Helical" evidence="9">
    <location>
        <begin position="482"/>
        <end position="502"/>
    </location>
</feature>
<evidence type="ECO:0000256" key="5">
    <source>
        <dbReference type="ARBA" id="ARBA00022856"/>
    </source>
</evidence>
<dbReference type="InterPro" id="IPR018456">
    <property type="entry name" value="PTR2_symporter_CS"/>
</dbReference>
<gene>
    <name evidence="11" type="ORF">SYV04_02380</name>
</gene>
<feature type="domain" description="Major facilitator superfamily (MFS) profile" evidence="10">
    <location>
        <begin position="29"/>
        <end position="510"/>
    </location>
</feature>
<feature type="transmembrane region" description="Helical" evidence="9">
    <location>
        <begin position="123"/>
        <end position="143"/>
    </location>
</feature>
<dbReference type="InterPro" id="IPR050171">
    <property type="entry name" value="MFS_Transporters"/>
</dbReference>
<name>A0ABU5GWI3_9BACT</name>
<evidence type="ECO:0000256" key="3">
    <source>
        <dbReference type="ARBA" id="ARBA00022475"/>
    </source>
</evidence>
<dbReference type="PROSITE" id="PS01022">
    <property type="entry name" value="PTR2_1"/>
    <property type="match status" value="1"/>
</dbReference>
<evidence type="ECO:0000256" key="2">
    <source>
        <dbReference type="ARBA" id="ARBA00022448"/>
    </source>
</evidence>
<sequence>MDRVPAPAMTQPAAAADTRFFGHPRGLSTLFFTEMWERFSFYGIRPLLVLYMAAAITSGGFGFSRTEASAIVGIYAASVYLGSLPGGWVADRLLGLQRAIWYGGCLIAAGHICIGLSEFLGRAAFFSGLILIVLGTGLLKPNISAIVGELYPEGGARRDAGFSLFYMGINIGALLAPLVTGFLGEKVGWHYGFGAAGLGMIIGLIQYRLTVPWLGTLGLEPTRHPDPAVQARQEMQIKLGLGVFLALLVLLVVLGMAGMLHINAVAVSQSMGYAIATMAVLYFLYLFTLAGLTGDEKKRVVAILVLFVFATIFWAAFEQAPTSLNLFAADFTDRTVLGWEMPTLWLQSANSFFVIVFAPVFAALWVALGRRGGNPSSPTKFALGLLLASIGFGVMIFAAQRIQAGGGIRVSPWWLITSFFFQTMGELCLSPVGLSSMTKLAPRKFTGQMMGVWFMATALGNLIAGLVGGHVNPENPAEMPALFTQTSLFLLGSAVVLGLLIIPIRRMMAQTQTEG</sequence>
<keyword evidence="3" id="KW-1003">Cell membrane</keyword>
<dbReference type="InterPro" id="IPR005279">
    <property type="entry name" value="Dipep/tripep_permease"/>
</dbReference>
<dbReference type="PANTHER" id="PTHR23517:SF15">
    <property type="entry name" value="PROTON-DEPENDENT OLIGOPEPTIDE FAMILY TRANSPORT PROTEIN"/>
    <property type="match status" value="1"/>
</dbReference>
<evidence type="ECO:0000313" key="11">
    <source>
        <dbReference type="EMBL" id="MDY7225204.1"/>
    </source>
</evidence>
<feature type="transmembrane region" description="Helical" evidence="9">
    <location>
        <begin position="450"/>
        <end position="470"/>
    </location>
</feature>
<dbReference type="PANTHER" id="PTHR23517">
    <property type="entry name" value="RESISTANCE PROTEIN MDTM, PUTATIVE-RELATED-RELATED"/>
    <property type="match status" value="1"/>
</dbReference>
<keyword evidence="12" id="KW-1185">Reference proteome</keyword>
<dbReference type="InterPro" id="IPR000109">
    <property type="entry name" value="POT_fam"/>
</dbReference>
<feature type="transmembrane region" description="Helical" evidence="9">
    <location>
        <begin position="300"/>
        <end position="317"/>
    </location>
</feature>
<evidence type="ECO:0000256" key="9">
    <source>
        <dbReference type="SAM" id="Phobius"/>
    </source>
</evidence>
<accession>A0ABU5GWI3</accession>
<proteinExistence type="inferred from homology"/>
<feature type="transmembrane region" description="Helical" evidence="9">
    <location>
        <begin position="411"/>
        <end position="429"/>
    </location>
</feature>
<reference evidence="11 12" key="1">
    <citation type="submission" date="2023-12" db="EMBL/GenBank/DDBJ databases">
        <title>the genome sequence of Hyalangium sp. s54d21.</title>
        <authorList>
            <person name="Zhang X."/>
        </authorList>
    </citation>
    <scope>NUCLEOTIDE SEQUENCE [LARGE SCALE GENOMIC DNA]</scope>
    <source>
        <strain evidence="12">s54d21</strain>
    </source>
</reference>
<keyword evidence="6 9" id="KW-1133">Transmembrane helix</keyword>
<protein>
    <submittedName>
        <fullName evidence="11">Peptide MFS transporter</fullName>
    </submittedName>
</protein>
<keyword evidence="5" id="KW-0653">Protein transport</keyword>
<dbReference type="Proteomes" id="UP001291309">
    <property type="component" value="Unassembled WGS sequence"/>
</dbReference>
<feature type="transmembrane region" description="Helical" evidence="9">
    <location>
        <begin position="99"/>
        <end position="117"/>
    </location>
</feature>
<dbReference type="RefSeq" id="WP_321543920.1">
    <property type="nucleotide sequence ID" value="NZ_JAXIVS010000001.1"/>
</dbReference>
<dbReference type="PROSITE" id="PS50850">
    <property type="entry name" value="MFS"/>
    <property type="match status" value="1"/>
</dbReference>
<keyword evidence="7 9" id="KW-0472">Membrane</keyword>
<comment type="subcellular location">
    <subcellularLocation>
        <location evidence="1">Cell membrane</location>
        <topology evidence="1">Multi-pass membrane protein</topology>
    </subcellularLocation>
    <subcellularLocation>
        <location evidence="8">Membrane</location>
        <topology evidence="8">Multi-pass membrane protein</topology>
    </subcellularLocation>
</comment>
<dbReference type="InterPro" id="IPR020846">
    <property type="entry name" value="MFS_dom"/>
</dbReference>
<dbReference type="Pfam" id="PF00854">
    <property type="entry name" value="PTR2"/>
    <property type="match status" value="1"/>
</dbReference>
<dbReference type="EMBL" id="JAXIVS010000001">
    <property type="protein sequence ID" value="MDY7225204.1"/>
    <property type="molecule type" value="Genomic_DNA"/>
</dbReference>
<keyword evidence="4 8" id="KW-0812">Transmembrane</keyword>
<evidence type="ECO:0000256" key="8">
    <source>
        <dbReference type="RuleBase" id="RU003755"/>
    </source>
</evidence>
<dbReference type="Gene3D" id="1.20.1250.20">
    <property type="entry name" value="MFS general substrate transporter like domains"/>
    <property type="match status" value="1"/>
</dbReference>
<evidence type="ECO:0000256" key="4">
    <source>
        <dbReference type="ARBA" id="ARBA00022692"/>
    </source>
</evidence>
<dbReference type="InterPro" id="IPR036259">
    <property type="entry name" value="MFS_trans_sf"/>
</dbReference>
<comment type="caution">
    <text evidence="11">The sequence shown here is derived from an EMBL/GenBank/DDBJ whole genome shotgun (WGS) entry which is preliminary data.</text>
</comment>
<feature type="transmembrane region" description="Helical" evidence="9">
    <location>
        <begin position="47"/>
        <end position="64"/>
    </location>
</feature>
<evidence type="ECO:0000256" key="1">
    <source>
        <dbReference type="ARBA" id="ARBA00004651"/>
    </source>
</evidence>